<dbReference type="InterPro" id="IPR016135">
    <property type="entry name" value="UBQ-conjugating_enzyme/RWD"/>
</dbReference>
<feature type="active site" description="Glycyl thioester intermediate" evidence="3">
    <location>
        <position position="61"/>
    </location>
</feature>
<keyword evidence="4" id="KW-0547">Nucleotide-binding</keyword>
<evidence type="ECO:0000256" key="1">
    <source>
        <dbReference type="ARBA" id="ARBA00022679"/>
    </source>
</evidence>
<dbReference type="OrthoDB" id="10069349at2759"/>
<dbReference type="GO" id="GO:0005524">
    <property type="term" value="F:ATP binding"/>
    <property type="evidence" value="ECO:0007669"/>
    <property type="project" value="UniProtKB-UniRule"/>
</dbReference>
<dbReference type="AlphaFoldDB" id="A0A6A5ZDE9"/>
<dbReference type="GO" id="GO:0016740">
    <property type="term" value="F:transferase activity"/>
    <property type="evidence" value="ECO:0007669"/>
    <property type="project" value="UniProtKB-KW"/>
</dbReference>
<dbReference type="PANTHER" id="PTHR24068">
    <property type="entry name" value="UBIQUITIN-CONJUGATING ENZYME E2"/>
    <property type="match status" value="1"/>
</dbReference>
<dbReference type="SUPFAM" id="SSF54495">
    <property type="entry name" value="UBC-like"/>
    <property type="match status" value="1"/>
</dbReference>
<proteinExistence type="inferred from homology"/>
<evidence type="ECO:0000313" key="7">
    <source>
        <dbReference type="Proteomes" id="UP000799770"/>
    </source>
</evidence>
<dbReference type="InterPro" id="IPR000608">
    <property type="entry name" value="UBC"/>
</dbReference>
<evidence type="ECO:0000256" key="2">
    <source>
        <dbReference type="ARBA" id="ARBA00022786"/>
    </source>
</evidence>
<dbReference type="Proteomes" id="UP000799770">
    <property type="component" value="Unassembled WGS sequence"/>
</dbReference>
<sequence>PIADSLRFFLCTFEGPPSTPYADGLFHFVLCVADTYPFRPPVCRAVTRIYHPNINAQGEICISLFQVGEHTDWATWGQLNTSTVGIASILDDPGLNDPLVPEIAELYIRDRQEYEKNVKRYTELYA</sequence>
<dbReference type="InterPro" id="IPR023313">
    <property type="entry name" value="UBQ-conjugating_AS"/>
</dbReference>
<dbReference type="EMBL" id="ML977318">
    <property type="protein sequence ID" value="KAF2117530.1"/>
    <property type="molecule type" value="Genomic_DNA"/>
</dbReference>
<comment type="similarity">
    <text evidence="4">Belongs to the ubiquitin-conjugating enzyme family.</text>
</comment>
<gene>
    <name evidence="6" type="ORF">BDV96DRAFT_453979</name>
</gene>
<accession>A0A6A5ZDE9</accession>
<feature type="domain" description="UBC core" evidence="5">
    <location>
        <begin position="1"/>
        <end position="126"/>
    </location>
</feature>
<dbReference type="Pfam" id="PF00179">
    <property type="entry name" value="UQ_con"/>
    <property type="match status" value="1"/>
</dbReference>
<name>A0A6A5ZDE9_9PLEO</name>
<feature type="non-terminal residue" evidence="6">
    <location>
        <position position="126"/>
    </location>
</feature>
<keyword evidence="2 4" id="KW-0833">Ubl conjugation pathway</keyword>
<protein>
    <submittedName>
        <fullName evidence="6">Ubiquitin-conjugating enzyme/RWD-like protein</fullName>
    </submittedName>
</protein>
<keyword evidence="7" id="KW-1185">Reference proteome</keyword>
<keyword evidence="4" id="KW-0067">ATP-binding</keyword>
<evidence type="ECO:0000313" key="6">
    <source>
        <dbReference type="EMBL" id="KAF2117530.1"/>
    </source>
</evidence>
<dbReference type="SMART" id="SM00212">
    <property type="entry name" value="UBCc"/>
    <property type="match status" value="1"/>
</dbReference>
<dbReference type="PROSITE" id="PS50127">
    <property type="entry name" value="UBC_2"/>
    <property type="match status" value="1"/>
</dbReference>
<evidence type="ECO:0000259" key="5">
    <source>
        <dbReference type="PROSITE" id="PS50127"/>
    </source>
</evidence>
<keyword evidence="1" id="KW-0808">Transferase</keyword>
<feature type="non-terminal residue" evidence="6">
    <location>
        <position position="1"/>
    </location>
</feature>
<reference evidence="6" key="1">
    <citation type="journal article" date="2020" name="Stud. Mycol.">
        <title>101 Dothideomycetes genomes: a test case for predicting lifestyles and emergence of pathogens.</title>
        <authorList>
            <person name="Haridas S."/>
            <person name="Albert R."/>
            <person name="Binder M."/>
            <person name="Bloem J."/>
            <person name="Labutti K."/>
            <person name="Salamov A."/>
            <person name="Andreopoulos B."/>
            <person name="Baker S."/>
            <person name="Barry K."/>
            <person name="Bills G."/>
            <person name="Bluhm B."/>
            <person name="Cannon C."/>
            <person name="Castanera R."/>
            <person name="Culley D."/>
            <person name="Daum C."/>
            <person name="Ezra D."/>
            <person name="Gonzalez J."/>
            <person name="Henrissat B."/>
            <person name="Kuo A."/>
            <person name="Liang C."/>
            <person name="Lipzen A."/>
            <person name="Lutzoni F."/>
            <person name="Magnuson J."/>
            <person name="Mondo S."/>
            <person name="Nolan M."/>
            <person name="Ohm R."/>
            <person name="Pangilinan J."/>
            <person name="Park H.-J."/>
            <person name="Ramirez L."/>
            <person name="Alfaro M."/>
            <person name="Sun H."/>
            <person name="Tritt A."/>
            <person name="Yoshinaga Y."/>
            <person name="Zwiers L.-H."/>
            <person name="Turgeon B."/>
            <person name="Goodwin S."/>
            <person name="Spatafora J."/>
            <person name="Crous P."/>
            <person name="Grigoriev I."/>
        </authorList>
    </citation>
    <scope>NUCLEOTIDE SEQUENCE</scope>
    <source>
        <strain evidence="6">CBS 627.86</strain>
    </source>
</reference>
<evidence type="ECO:0000256" key="3">
    <source>
        <dbReference type="PROSITE-ProRule" id="PRU10133"/>
    </source>
</evidence>
<dbReference type="Gene3D" id="3.10.110.10">
    <property type="entry name" value="Ubiquitin Conjugating Enzyme"/>
    <property type="match status" value="1"/>
</dbReference>
<organism evidence="6 7">
    <name type="scientific">Lophiotrema nucula</name>
    <dbReference type="NCBI Taxonomy" id="690887"/>
    <lineage>
        <taxon>Eukaryota</taxon>
        <taxon>Fungi</taxon>
        <taxon>Dikarya</taxon>
        <taxon>Ascomycota</taxon>
        <taxon>Pezizomycotina</taxon>
        <taxon>Dothideomycetes</taxon>
        <taxon>Pleosporomycetidae</taxon>
        <taxon>Pleosporales</taxon>
        <taxon>Lophiotremataceae</taxon>
        <taxon>Lophiotrema</taxon>
    </lineage>
</organism>
<evidence type="ECO:0000256" key="4">
    <source>
        <dbReference type="RuleBase" id="RU362109"/>
    </source>
</evidence>
<dbReference type="PROSITE" id="PS00183">
    <property type="entry name" value="UBC_1"/>
    <property type="match status" value="1"/>
</dbReference>